<dbReference type="EMBL" id="AP022570">
    <property type="protein sequence ID" value="BBX50680.1"/>
    <property type="molecule type" value="Genomic_DNA"/>
</dbReference>
<evidence type="ECO:0000256" key="2">
    <source>
        <dbReference type="PROSITE-ProRule" id="PRU00169"/>
    </source>
</evidence>
<gene>
    <name evidence="5" type="ORF">MPOR_17060</name>
</gene>
<comment type="caution">
    <text evidence="2">Lacks conserved residue(s) required for the propagation of feature annotation.</text>
</comment>
<dbReference type="InterPro" id="IPR039420">
    <property type="entry name" value="WalR-like"/>
</dbReference>
<dbReference type="PROSITE" id="PS00622">
    <property type="entry name" value="HTH_LUXR_1"/>
    <property type="match status" value="1"/>
</dbReference>
<dbReference type="SMART" id="SM00421">
    <property type="entry name" value="HTH_LUXR"/>
    <property type="match status" value="1"/>
</dbReference>
<dbReference type="PROSITE" id="PS50043">
    <property type="entry name" value="HTH_LUXR_2"/>
    <property type="match status" value="1"/>
</dbReference>
<dbReference type="KEGG" id="mpof:MPOR_17060"/>
<protein>
    <submittedName>
        <fullName evidence="5">DNA-binding response regulator</fullName>
    </submittedName>
</protein>
<dbReference type="PRINTS" id="PR00038">
    <property type="entry name" value="HTHLUXR"/>
</dbReference>
<evidence type="ECO:0000259" key="3">
    <source>
        <dbReference type="PROSITE" id="PS50043"/>
    </source>
</evidence>
<accession>A0A6N4V978</accession>
<dbReference type="CDD" id="cd06170">
    <property type="entry name" value="LuxR_C_like"/>
    <property type="match status" value="1"/>
</dbReference>
<dbReference type="PANTHER" id="PTHR43214">
    <property type="entry name" value="TWO-COMPONENT RESPONSE REGULATOR"/>
    <property type="match status" value="1"/>
</dbReference>
<organism evidence="5 6">
    <name type="scientific">Mycolicibacterium poriferae</name>
    <dbReference type="NCBI Taxonomy" id="39694"/>
    <lineage>
        <taxon>Bacteria</taxon>
        <taxon>Bacillati</taxon>
        <taxon>Actinomycetota</taxon>
        <taxon>Actinomycetes</taxon>
        <taxon>Mycobacteriales</taxon>
        <taxon>Mycobacteriaceae</taxon>
        <taxon>Mycolicibacterium</taxon>
    </lineage>
</organism>
<evidence type="ECO:0000259" key="4">
    <source>
        <dbReference type="PROSITE" id="PS50110"/>
    </source>
</evidence>
<dbReference type="GO" id="GO:0006355">
    <property type="term" value="P:regulation of DNA-templated transcription"/>
    <property type="evidence" value="ECO:0007669"/>
    <property type="project" value="InterPro"/>
</dbReference>
<evidence type="ECO:0000313" key="5">
    <source>
        <dbReference type="EMBL" id="BBX50680.1"/>
    </source>
</evidence>
<keyword evidence="6" id="KW-1185">Reference proteome</keyword>
<evidence type="ECO:0000313" key="6">
    <source>
        <dbReference type="Proteomes" id="UP000466785"/>
    </source>
</evidence>
<dbReference type="SUPFAM" id="SSF46894">
    <property type="entry name" value="C-terminal effector domain of the bipartite response regulators"/>
    <property type="match status" value="1"/>
</dbReference>
<feature type="domain" description="HTH luxR-type" evidence="3">
    <location>
        <begin position="179"/>
        <end position="244"/>
    </location>
</feature>
<keyword evidence="1 5" id="KW-0238">DNA-binding</keyword>
<name>A0A6N4V978_9MYCO</name>
<dbReference type="PROSITE" id="PS50110">
    <property type="entry name" value="RESPONSE_REGULATORY"/>
    <property type="match status" value="1"/>
</dbReference>
<dbReference type="InterPro" id="IPR001789">
    <property type="entry name" value="Sig_transdc_resp-reg_receiver"/>
</dbReference>
<feature type="domain" description="Response regulatory" evidence="4">
    <location>
        <begin position="40"/>
        <end position="153"/>
    </location>
</feature>
<dbReference type="Proteomes" id="UP000466785">
    <property type="component" value="Chromosome"/>
</dbReference>
<proteinExistence type="predicted"/>
<dbReference type="Gene3D" id="3.40.50.2300">
    <property type="match status" value="1"/>
</dbReference>
<dbReference type="Pfam" id="PF00196">
    <property type="entry name" value="GerE"/>
    <property type="match status" value="1"/>
</dbReference>
<evidence type="ECO:0000256" key="1">
    <source>
        <dbReference type="ARBA" id="ARBA00023125"/>
    </source>
</evidence>
<dbReference type="InterPro" id="IPR000792">
    <property type="entry name" value="Tscrpt_reg_LuxR_C"/>
</dbReference>
<dbReference type="RefSeq" id="WP_163673252.1">
    <property type="nucleotide sequence ID" value="NZ_AP022570.1"/>
</dbReference>
<reference evidence="5 6" key="1">
    <citation type="journal article" date="2019" name="Emerg. Microbes Infect.">
        <title>Comprehensive subspecies identification of 175 nontuberculous mycobacteria species based on 7547 genomic profiles.</title>
        <authorList>
            <person name="Matsumoto Y."/>
            <person name="Kinjo T."/>
            <person name="Motooka D."/>
            <person name="Nabeya D."/>
            <person name="Jung N."/>
            <person name="Uechi K."/>
            <person name="Horii T."/>
            <person name="Iida T."/>
            <person name="Fujita J."/>
            <person name="Nakamura S."/>
        </authorList>
    </citation>
    <scope>NUCLEOTIDE SEQUENCE [LARGE SCALE GENOMIC DNA]</scope>
    <source>
        <strain evidence="5 6">JCM 12603</strain>
    </source>
</reference>
<dbReference type="AlphaFoldDB" id="A0A6N4V978"/>
<dbReference type="InterPro" id="IPR016032">
    <property type="entry name" value="Sig_transdc_resp-reg_C-effctor"/>
</dbReference>
<dbReference type="GO" id="GO:0003677">
    <property type="term" value="F:DNA binding"/>
    <property type="evidence" value="ECO:0007669"/>
    <property type="project" value="UniProtKB-KW"/>
</dbReference>
<dbReference type="GO" id="GO:0000160">
    <property type="term" value="P:phosphorelay signal transduction system"/>
    <property type="evidence" value="ECO:0007669"/>
    <property type="project" value="InterPro"/>
</dbReference>
<dbReference type="InterPro" id="IPR011006">
    <property type="entry name" value="CheY-like_superfamily"/>
</dbReference>
<sequence length="249" mass="27086">MSLSPSDYAVRTAPPPRADLARSAQIPSARRGLVSSRRMRAAVVTDDELLRHGLVHMMSRTDSVLLVGNMRPGAELVGRLQSLRPDLLVFGTDRDVTLPTLLADLHPRPKVVVVIDTDDPQTDPLDLIRAGADGLIDRRSTSHELLATLMRVAAGHNALDASCANAVITRLRAPVASPDDACTPVLTRREHEVLHLLTDGLDNRTIARNLFISEATVKFHLHNIMGKFGVHRRAALVSTALRGRVIGGR</sequence>
<dbReference type="SUPFAM" id="SSF52172">
    <property type="entry name" value="CheY-like"/>
    <property type="match status" value="1"/>
</dbReference>